<reference evidence="7" key="1">
    <citation type="journal article" date="2015" name="Nature">
        <title>Complex archaea that bridge the gap between prokaryotes and eukaryotes.</title>
        <authorList>
            <person name="Spang A."/>
            <person name="Saw J.H."/>
            <person name="Jorgensen S.L."/>
            <person name="Zaremba-Niedzwiedzka K."/>
            <person name="Martijn J."/>
            <person name="Lind A.E."/>
            <person name="van Eijk R."/>
            <person name="Schleper C."/>
            <person name="Guy L."/>
            <person name="Ettema T.J."/>
        </authorList>
    </citation>
    <scope>NUCLEOTIDE SEQUENCE</scope>
</reference>
<dbReference type="PANTHER" id="PTHR38825:SF1">
    <property type="entry name" value="TRANSPORTER, LYSE FAMILY"/>
    <property type="match status" value="1"/>
</dbReference>
<keyword evidence="4 6" id="KW-1133">Transmembrane helix</keyword>
<feature type="transmembrane region" description="Helical" evidence="6">
    <location>
        <begin position="157"/>
        <end position="181"/>
    </location>
</feature>
<feature type="transmembrane region" description="Helical" evidence="6">
    <location>
        <begin position="193"/>
        <end position="216"/>
    </location>
</feature>
<comment type="caution">
    <text evidence="7">The sequence shown here is derived from an EMBL/GenBank/DDBJ whole genome shotgun (WGS) entry which is preliminary data.</text>
</comment>
<evidence type="ECO:0000256" key="2">
    <source>
        <dbReference type="ARBA" id="ARBA00022475"/>
    </source>
</evidence>
<feature type="transmembrane region" description="Helical" evidence="6">
    <location>
        <begin position="40"/>
        <end position="63"/>
    </location>
</feature>
<sequence length="220" mass="24722">MLRIFFFSFLVALTGALSPGPLLTFTIYKSLNQKRGYLAGFYIILGHSTIEFVLIICLLAGATILLQNIIFLTFIGIFGGIFLVLFGIFIIRDVKKRNMGLNLSEIQDEDLKGFKGNSYLGGIIVSLSNPYWEFWWAVVGLSFIVNFQIGFHNPLGLLLFFIGHELGDIVWYVPISLLTYFGGKTLNPSIFKYILIICGAFMITFGVYLIFNVILFPPSV</sequence>
<evidence type="ECO:0000256" key="6">
    <source>
        <dbReference type="SAM" id="Phobius"/>
    </source>
</evidence>
<name>A0A0F9NJH5_9ZZZZ</name>
<evidence type="ECO:0000256" key="1">
    <source>
        <dbReference type="ARBA" id="ARBA00004651"/>
    </source>
</evidence>
<keyword evidence="2" id="KW-1003">Cell membrane</keyword>
<dbReference type="GO" id="GO:0006865">
    <property type="term" value="P:amino acid transport"/>
    <property type="evidence" value="ECO:0007669"/>
    <property type="project" value="InterPro"/>
</dbReference>
<keyword evidence="3 6" id="KW-0812">Transmembrane</keyword>
<evidence type="ECO:0000256" key="4">
    <source>
        <dbReference type="ARBA" id="ARBA00022989"/>
    </source>
</evidence>
<evidence type="ECO:0008006" key="8">
    <source>
        <dbReference type="Google" id="ProtNLM"/>
    </source>
</evidence>
<keyword evidence="5 6" id="KW-0472">Membrane</keyword>
<evidence type="ECO:0000256" key="3">
    <source>
        <dbReference type="ARBA" id="ARBA00022692"/>
    </source>
</evidence>
<dbReference type="InterPro" id="IPR001123">
    <property type="entry name" value="LeuE-type"/>
</dbReference>
<evidence type="ECO:0000256" key="5">
    <source>
        <dbReference type="ARBA" id="ARBA00023136"/>
    </source>
</evidence>
<proteinExistence type="predicted"/>
<gene>
    <name evidence="7" type="ORF">LCGC14_0959860</name>
</gene>
<feature type="transmembrane region" description="Helical" evidence="6">
    <location>
        <begin position="134"/>
        <end position="151"/>
    </location>
</feature>
<dbReference type="EMBL" id="LAZR01003466">
    <property type="protein sequence ID" value="KKN18029.1"/>
    <property type="molecule type" value="Genomic_DNA"/>
</dbReference>
<dbReference type="Pfam" id="PF01810">
    <property type="entry name" value="LysE"/>
    <property type="match status" value="1"/>
</dbReference>
<feature type="transmembrane region" description="Helical" evidence="6">
    <location>
        <begin position="69"/>
        <end position="91"/>
    </location>
</feature>
<accession>A0A0F9NJH5</accession>
<dbReference type="GO" id="GO:0005886">
    <property type="term" value="C:plasma membrane"/>
    <property type="evidence" value="ECO:0007669"/>
    <property type="project" value="UniProtKB-SubCell"/>
</dbReference>
<comment type="subcellular location">
    <subcellularLocation>
        <location evidence="1">Cell membrane</location>
        <topology evidence="1">Multi-pass membrane protein</topology>
    </subcellularLocation>
</comment>
<feature type="transmembrane region" description="Helical" evidence="6">
    <location>
        <begin position="6"/>
        <end position="28"/>
    </location>
</feature>
<evidence type="ECO:0000313" key="7">
    <source>
        <dbReference type="EMBL" id="KKN18029.1"/>
    </source>
</evidence>
<dbReference type="AlphaFoldDB" id="A0A0F9NJH5"/>
<protein>
    <recommendedName>
        <fullName evidence="8">Lysine transporter LysE</fullName>
    </recommendedName>
</protein>
<organism evidence="7">
    <name type="scientific">marine sediment metagenome</name>
    <dbReference type="NCBI Taxonomy" id="412755"/>
    <lineage>
        <taxon>unclassified sequences</taxon>
        <taxon>metagenomes</taxon>
        <taxon>ecological metagenomes</taxon>
    </lineage>
</organism>
<dbReference type="PANTHER" id="PTHR38825">
    <property type="entry name" value="LYSINE EXPORTER PROTEIN (LYSE/YGGA)"/>
    <property type="match status" value="1"/>
</dbReference>